<comment type="caution">
    <text evidence="2">The sequence shown here is derived from an EMBL/GenBank/DDBJ whole genome shotgun (WGS) entry which is preliminary data.</text>
</comment>
<evidence type="ECO:0000313" key="3">
    <source>
        <dbReference type="Proteomes" id="UP000192276"/>
    </source>
</evidence>
<dbReference type="PANTHER" id="PTHR22916:SF3">
    <property type="entry name" value="UDP-GLCNAC:BETAGAL BETA-1,3-N-ACETYLGLUCOSAMINYLTRANSFERASE-LIKE PROTEIN 1"/>
    <property type="match status" value="1"/>
</dbReference>
<sequence>MVSVILTTYNRAHLVMESIYSVLGQTHSDLELIIADDGSTDNTEELVQALPDPRIRYYKMPHTGRTAILKNAAIRLSKGELIAFIDSDDTWTENKLEKQVQLLHKHAHIGFSITDAFSYRSGVMLSPRTYTNRRGIEFASIFNRLKENRFVMYNPTLVMRRSCIEKTGWFNEDMFFCSDYHFNMRLAYHFDAGIIYESLLWRRMHDTNRSTLVSIENYEGFVQTFEYLYAHNMVSKKHLQKAKSHAYLNIGHAFKQQRNLPAARQHYWRSLKHNLLQPFCYLYLLKTLGSGVQSKR</sequence>
<proteinExistence type="predicted"/>
<dbReference type="EMBL" id="LWBP01000112">
    <property type="protein sequence ID" value="OQP63039.1"/>
    <property type="molecule type" value="Genomic_DNA"/>
</dbReference>
<dbReference type="CDD" id="cd00761">
    <property type="entry name" value="Glyco_tranf_GTA_type"/>
    <property type="match status" value="1"/>
</dbReference>
<dbReference type="InterPro" id="IPR029044">
    <property type="entry name" value="Nucleotide-diphossugar_trans"/>
</dbReference>
<dbReference type="PANTHER" id="PTHR22916">
    <property type="entry name" value="GLYCOSYLTRANSFERASE"/>
    <property type="match status" value="1"/>
</dbReference>
<dbReference type="GO" id="GO:0016758">
    <property type="term" value="F:hexosyltransferase activity"/>
    <property type="evidence" value="ECO:0007669"/>
    <property type="project" value="UniProtKB-ARBA"/>
</dbReference>
<evidence type="ECO:0000313" key="2">
    <source>
        <dbReference type="EMBL" id="OQP63039.1"/>
    </source>
</evidence>
<dbReference type="OrthoDB" id="9770457at2"/>
<protein>
    <recommendedName>
        <fullName evidence="1">Glycosyltransferase 2-like domain-containing protein</fullName>
    </recommendedName>
</protein>
<dbReference type="RefSeq" id="WP_081163923.1">
    <property type="nucleotide sequence ID" value="NZ_LWBP01000112.1"/>
</dbReference>
<dbReference type="AlphaFoldDB" id="A0A1V9FXE4"/>
<accession>A0A1V9FXE4</accession>
<reference evidence="3" key="1">
    <citation type="submission" date="2016-04" db="EMBL/GenBank/DDBJ databases">
        <authorList>
            <person name="Chen L."/>
            <person name="Zhuang W."/>
            <person name="Wang G."/>
        </authorList>
    </citation>
    <scope>NUCLEOTIDE SEQUENCE [LARGE SCALE GENOMIC DNA]</scope>
    <source>
        <strain evidence="3">208</strain>
    </source>
</reference>
<dbReference type="InterPro" id="IPR001173">
    <property type="entry name" value="Glyco_trans_2-like"/>
</dbReference>
<keyword evidence="3" id="KW-1185">Reference proteome</keyword>
<evidence type="ECO:0000259" key="1">
    <source>
        <dbReference type="Pfam" id="PF00535"/>
    </source>
</evidence>
<dbReference type="STRING" id="550983.A4R26_17845"/>
<dbReference type="Proteomes" id="UP000192276">
    <property type="component" value="Unassembled WGS sequence"/>
</dbReference>
<gene>
    <name evidence="2" type="ORF">A4R26_17845</name>
</gene>
<organism evidence="2 3">
    <name type="scientific">Niastella populi</name>
    <dbReference type="NCBI Taxonomy" id="550983"/>
    <lineage>
        <taxon>Bacteria</taxon>
        <taxon>Pseudomonadati</taxon>
        <taxon>Bacteroidota</taxon>
        <taxon>Chitinophagia</taxon>
        <taxon>Chitinophagales</taxon>
        <taxon>Chitinophagaceae</taxon>
        <taxon>Niastella</taxon>
    </lineage>
</organism>
<dbReference type="SUPFAM" id="SSF53448">
    <property type="entry name" value="Nucleotide-diphospho-sugar transferases"/>
    <property type="match status" value="1"/>
</dbReference>
<dbReference type="Gene3D" id="3.90.550.10">
    <property type="entry name" value="Spore Coat Polysaccharide Biosynthesis Protein SpsA, Chain A"/>
    <property type="match status" value="1"/>
</dbReference>
<name>A0A1V9FXE4_9BACT</name>
<dbReference type="Pfam" id="PF00535">
    <property type="entry name" value="Glycos_transf_2"/>
    <property type="match status" value="1"/>
</dbReference>
<feature type="domain" description="Glycosyltransferase 2-like" evidence="1">
    <location>
        <begin position="3"/>
        <end position="165"/>
    </location>
</feature>